<keyword evidence="2" id="KW-0732">Signal</keyword>
<dbReference type="PROSITE" id="PS51551">
    <property type="entry name" value="EPHRIN_RBD_2"/>
    <property type="match status" value="1"/>
</dbReference>
<keyword evidence="4" id="KW-1015">Disulfide bond</keyword>
<dbReference type="PANTHER" id="PTHR11304">
    <property type="entry name" value="EPHRIN"/>
    <property type="match status" value="1"/>
</dbReference>
<evidence type="ECO:0000256" key="4">
    <source>
        <dbReference type="ARBA" id="ARBA00023157"/>
    </source>
</evidence>
<dbReference type="AlphaFoldDB" id="A0A553MWP9"/>
<reference evidence="9 10" key="1">
    <citation type="journal article" date="2019" name="Sci. Data">
        <title>Hybrid genome assembly and annotation of Danionella translucida.</title>
        <authorList>
            <person name="Kadobianskyi M."/>
            <person name="Schulze L."/>
            <person name="Schuelke M."/>
            <person name="Judkewitz B."/>
        </authorList>
    </citation>
    <scope>NUCLEOTIDE SEQUENCE [LARGE SCALE GENOMIC DNA]</scope>
    <source>
        <strain evidence="9 10">Bolton</strain>
    </source>
</reference>
<organism evidence="9 10">
    <name type="scientific">Danionella cerebrum</name>
    <dbReference type="NCBI Taxonomy" id="2873325"/>
    <lineage>
        <taxon>Eukaryota</taxon>
        <taxon>Metazoa</taxon>
        <taxon>Chordata</taxon>
        <taxon>Craniata</taxon>
        <taxon>Vertebrata</taxon>
        <taxon>Euteleostomi</taxon>
        <taxon>Actinopterygii</taxon>
        <taxon>Neopterygii</taxon>
        <taxon>Teleostei</taxon>
        <taxon>Ostariophysi</taxon>
        <taxon>Cypriniformes</taxon>
        <taxon>Danionidae</taxon>
        <taxon>Danioninae</taxon>
        <taxon>Danionella</taxon>
    </lineage>
</organism>
<evidence type="ECO:0000259" key="8">
    <source>
        <dbReference type="PROSITE" id="PS51551"/>
    </source>
</evidence>
<evidence type="ECO:0000256" key="1">
    <source>
        <dbReference type="ARBA" id="ARBA00004370"/>
    </source>
</evidence>
<keyword evidence="10" id="KW-1185">Reference proteome</keyword>
<sequence length="349" mass="39395">MLFWLVTGEPGLNLALEADDSAMKRERCGRFPGPPRGPSSGLLDPQLMMRSMHACRENQLSELEEMWKIKWKLQKSKVILTLYETESGGLEQTSVTISTTQQASHSYLRHPPFHRFLLFSDDKGYILYPQIGDRLDLICPASDPPGPRAPAEYEFYKLYLVSSRDQADRCEVTGAPNLLLTCDKPTSDMRFTIKFQEYSPNLWGHEFKTNHDYFIIGLNLGVTWHTHTRTHTHTHTHAHMLQSLSLLQQPQRIDRQAVPVSPQIQASLYLSDSRDAHTHTMLSVSLKDLGYLTLGFLSAWHCRGSGHRQMANSHKAGIVPPSAVEPLVEGCVSLEQGDRLSSAHRAIDP</sequence>
<dbReference type="EMBL" id="SRMA01027232">
    <property type="protein sequence ID" value="TRY57600.1"/>
    <property type="molecule type" value="Genomic_DNA"/>
</dbReference>
<evidence type="ECO:0000256" key="6">
    <source>
        <dbReference type="PROSITE-ProRule" id="PRU00884"/>
    </source>
</evidence>
<evidence type="ECO:0000256" key="5">
    <source>
        <dbReference type="ARBA" id="ARBA00023180"/>
    </source>
</evidence>
<dbReference type="SUPFAM" id="SSF49503">
    <property type="entry name" value="Cupredoxins"/>
    <property type="match status" value="1"/>
</dbReference>
<dbReference type="Gene3D" id="2.60.40.420">
    <property type="entry name" value="Cupredoxins - blue copper proteins"/>
    <property type="match status" value="1"/>
</dbReference>
<evidence type="ECO:0000256" key="7">
    <source>
        <dbReference type="RuleBase" id="RU004375"/>
    </source>
</evidence>
<dbReference type="Pfam" id="PF00812">
    <property type="entry name" value="Ephrin"/>
    <property type="match status" value="1"/>
</dbReference>
<feature type="domain" description="Ephrin RBD" evidence="8">
    <location>
        <begin position="102"/>
        <end position="243"/>
    </location>
</feature>
<dbReference type="OrthoDB" id="6250301at2759"/>
<dbReference type="GO" id="GO:0046875">
    <property type="term" value="F:ephrin receptor binding"/>
    <property type="evidence" value="ECO:0007669"/>
    <property type="project" value="TreeGrafter"/>
</dbReference>
<evidence type="ECO:0000256" key="3">
    <source>
        <dbReference type="ARBA" id="ARBA00023136"/>
    </source>
</evidence>
<comment type="caution">
    <text evidence="9">The sequence shown here is derived from an EMBL/GenBank/DDBJ whole genome shotgun (WGS) entry which is preliminary data.</text>
</comment>
<dbReference type="InterPro" id="IPR031328">
    <property type="entry name" value="Ephrin"/>
</dbReference>
<dbReference type="InterPro" id="IPR008972">
    <property type="entry name" value="Cupredoxin"/>
</dbReference>
<dbReference type="STRING" id="623744.A0A553MWP9"/>
<comment type="caution">
    <text evidence="6">Lacks conserved residue(s) required for the propagation of feature annotation.</text>
</comment>
<proteinExistence type="inferred from homology"/>
<dbReference type="PRINTS" id="PR01347">
    <property type="entry name" value="EPHRIN"/>
</dbReference>
<keyword evidence="5" id="KW-0325">Glycoprotein</keyword>
<dbReference type="GO" id="GO:0048013">
    <property type="term" value="P:ephrin receptor signaling pathway"/>
    <property type="evidence" value="ECO:0007669"/>
    <property type="project" value="TreeGrafter"/>
</dbReference>
<evidence type="ECO:0000313" key="10">
    <source>
        <dbReference type="Proteomes" id="UP000316079"/>
    </source>
</evidence>
<gene>
    <name evidence="9" type="ORF">DNTS_032183</name>
</gene>
<dbReference type="GO" id="GO:0005886">
    <property type="term" value="C:plasma membrane"/>
    <property type="evidence" value="ECO:0007669"/>
    <property type="project" value="TreeGrafter"/>
</dbReference>
<evidence type="ECO:0000313" key="9">
    <source>
        <dbReference type="EMBL" id="TRY57600.1"/>
    </source>
</evidence>
<evidence type="ECO:0000256" key="2">
    <source>
        <dbReference type="ARBA" id="ARBA00022729"/>
    </source>
</evidence>
<comment type="subcellular location">
    <subcellularLocation>
        <location evidence="1">Membrane</location>
    </subcellularLocation>
</comment>
<keyword evidence="3 7" id="KW-0472">Membrane</keyword>
<protein>
    <recommendedName>
        <fullName evidence="8">Ephrin RBD domain-containing protein</fullName>
    </recommendedName>
</protein>
<dbReference type="GO" id="GO:0007411">
    <property type="term" value="P:axon guidance"/>
    <property type="evidence" value="ECO:0007669"/>
    <property type="project" value="TreeGrafter"/>
</dbReference>
<comment type="similarity">
    <text evidence="6 7">Belongs to the ephrin family.</text>
</comment>
<dbReference type="PANTHER" id="PTHR11304:SF34">
    <property type="entry name" value="EPHRIN-B3"/>
    <property type="match status" value="1"/>
</dbReference>
<dbReference type="InterPro" id="IPR001799">
    <property type="entry name" value="Ephrin_RBD"/>
</dbReference>
<accession>A0A553MWP9</accession>
<name>A0A553MWP9_9TELE</name>
<dbReference type="Proteomes" id="UP000316079">
    <property type="component" value="Unassembled WGS sequence"/>
</dbReference>